<dbReference type="AlphaFoldDB" id="A0A1Q9EDS8"/>
<sequence length="206" mass="21923">MVALQPTPRRRGGRLFLVFGRSGAAGQTQCNPGGDGPGQARAAQSYVSRPEQEQHMKEATEPPLLLGAGLAATVLVLIGSELACRRLSRLRLTGEVHGYSDEYGIPRNLEDAQAFIAQTDAESIALLDLRVFNTAEPHALGPFDHGLGLASKQEPLNFGDARIVALLEPSAVLTLRLCTTFIYIGVAKLGIPIAKLAVTASDPSER</sequence>
<evidence type="ECO:0000313" key="2">
    <source>
        <dbReference type="EMBL" id="OLQ05537.1"/>
    </source>
</evidence>
<feature type="region of interest" description="Disordered" evidence="1">
    <location>
        <begin position="27"/>
        <end position="58"/>
    </location>
</feature>
<dbReference type="OrthoDB" id="5839at2759"/>
<name>A0A1Q9EDS8_SYMMI</name>
<keyword evidence="3" id="KW-1185">Reference proteome</keyword>
<evidence type="ECO:0000256" key="1">
    <source>
        <dbReference type="SAM" id="MobiDB-lite"/>
    </source>
</evidence>
<gene>
    <name evidence="2" type="ORF">AK812_SmicGene11290</name>
</gene>
<dbReference type="Proteomes" id="UP000186817">
    <property type="component" value="Unassembled WGS sequence"/>
</dbReference>
<reference evidence="2 3" key="1">
    <citation type="submission" date="2016-02" db="EMBL/GenBank/DDBJ databases">
        <title>Genome analysis of coral dinoflagellate symbionts highlights evolutionary adaptations to a symbiotic lifestyle.</title>
        <authorList>
            <person name="Aranda M."/>
            <person name="Li Y."/>
            <person name="Liew Y.J."/>
            <person name="Baumgarten S."/>
            <person name="Simakov O."/>
            <person name="Wilson M."/>
            <person name="Piel J."/>
            <person name="Ashoor H."/>
            <person name="Bougouffa S."/>
            <person name="Bajic V.B."/>
            <person name="Ryu T."/>
            <person name="Ravasi T."/>
            <person name="Bayer T."/>
            <person name="Micklem G."/>
            <person name="Kim H."/>
            <person name="Bhak J."/>
            <person name="Lajeunesse T.C."/>
            <person name="Voolstra C.R."/>
        </authorList>
    </citation>
    <scope>NUCLEOTIDE SEQUENCE [LARGE SCALE GENOMIC DNA]</scope>
    <source>
        <strain evidence="2 3">CCMP2467</strain>
    </source>
</reference>
<dbReference type="EMBL" id="LSRX01000182">
    <property type="protein sequence ID" value="OLQ05537.1"/>
    <property type="molecule type" value="Genomic_DNA"/>
</dbReference>
<evidence type="ECO:0000313" key="3">
    <source>
        <dbReference type="Proteomes" id="UP000186817"/>
    </source>
</evidence>
<organism evidence="2 3">
    <name type="scientific">Symbiodinium microadriaticum</name>
    <name type="common">Dinoflagellate</name>
    <name type="synonym">Zooxanthella microadriatica</name>
    <dbReference type="NCBI Taxonomy" id="2951"/>
    <lineage>
        <taxon>Eukaryota</taxon>
        <taxon>Sar</taxon>
        <taxon>Alveolata</taxon>
        <taxon>Dinophyceae</taxon>
        <taxon>Suessiales</taxon>
        <taxon>Symbiodiniaceae</taxon>
        <taxon>Symbiodinium</taxon>
    </lineage>
</organism>
<proteinExistence type="predicted"/>
<accession>A0A1Q9EDS8</accession>
<comment type="caution">
    <text evidence="2">The sequence shown here is derived from an EMBL/GenBank/DDBJ whole genome shotgun (WGS) entry which is preliminary data.</text>
</comment>
<protein>
    <submittedName>
        <fullName evidence="2">Uncharacterized protein</fullName>
    </submittedName>
</protein>